<dbReference type="InterPro" id="IPR032387">
    <property type="entry name" value="ACAS_N"/>
</dbReference>
<dbReference type="InterPro" id="IPR045851">
    <property type="entry name" value="AMP-bd_C_sf"/>
</dbReference>
<dbReference type="RefSeq" id="WP_231488516.1">
    <property type="nucleotide sequence ID" value="NZ_BAAAZO010000011.1"/>
</dbReference>
<dbReference type="PROSITE" id="PS00455">
    <property type="entry name" value="AMP_BINDING"/>
    <property type="match status" value="1"/>
</dbReference>
<sequence>MTLHSDSSSAAQLWRPDADTARRTQIADFTRWLATHRQVRLAELDYSALHRWSVEHLEDFWSAAAEYLGVRFGVQPEQVLGDATMPGAQWFPGATLNYAEHALTPGPGREDGDTALIFVREDGVEHTLTHARLRDLVGRARVGLVAAGVGKGDRVVALVPNGIGALVLFLASASLGAIWSSCSPDFGARAVTDRFAQIEPRVMLAVDGYVYNGKGYSIRDTVTTLRESMPSLNLTVILPYLDLGLEPVRAAGEVTWDEFTSQPGELAFEPVPFDHPLWVLYSSGTTGLPKGIVQGHGGILLEQLKSLRLQHDLRPGEVFFWFTTTGWMMWNFLIGGLLAGCTILLYDGSPAYPGPFRLWELASRHRVKLFGVSAPFIQSAARSGIVPRERYDLSAMESIGSTGSPLSPESFRWIGSAVGRQVRICSVSGGTDVCTAFLTSAPTVPIWLGELSCASLGADVHAFDEKGEDVVDEVGELVITRPMPSMPVSFWNDPDGTRLREAYFETYPGLWRHGDWVRATARGSFVIHGRSDSTLNRGGVRMGTAEFYSVVEAFDEVSDSLVIDTTQGELLCFLVMAAGAAIDDVEEPLRKALRAQLSPRHVPDRFIRIPVVPRTLNGKKCEVPVKKILAGVPVDRAVSRDALADPDSLRPFLLLRPGS</sequence>
<feature type="domain" description="Acetyl-coenzyme A synthetase N-terminal" evidence="6">
    <location>
        <begin position="46"/>
        <end position="102"/>
    </location>
</feature>
<dbReference type="NCBIfam" id="TIGR01217">
    <property type="entry name" value="ac_ac_CoA_syn"/>
    <property type="match status" value="1"/>
</dbReference>
<proteinExistence type="inferred from homology"/>
<evidence type="ECO:0000256" key="4">
    <source>
        <dbReference type="ARBA" id="ARBA00022840"/>
    </source>
</evidence>
<comment type="similarity">
    <text evidence="1">Belongs to the ATP-dependent AMP-binding enzyme family.</text>
</comment>
<feature type="domain" description="AMP-dependent synthetase/ligase" evidence="5">
    <location>
        <begin position="112"/>
        <end position="482"/>
    </location>
</feature>
<dbReference type="InterPro" id="IPR005914">
    <property type="entry name" value="Acac_CoA_synth"/>
</dbReference>
<evidence type="ECO:0000313" key="8">
    <source>
        <dbReference type="Proteomes" id="UP001501074"/>
    </source>
</evidence>
<dbReference type="PANTHER" id="PTHR42921:SF1">
    <property type="entry name" value="ACETOACETYL-COA SYNTHETASE"/>
    <property type="match status" value="1"/>
</dbReference>
<accession>A0ABP7AFR8</accession>
<organism evidence="7 8">
    <name type="scientific">Kineosporia mesophila</name>
    <dbReference type="NCBI Taxonomy" id="566012"/>
    <lineage>
        <taxon>Bacteria</taxon>
        <taxon>Bacillati</taxon>
        <taxon>Actinomycetota</taxon>
        <taxon>Actinomycetes</taxon>
        <taxon>Kineosporiales</taxon>
        <taxon>Kineosporiaceae</taxon>
        <taxon>Kineosporia</taxon>
    </lineage>
</organism>
<dbReference type="EMBL" id="BAAAZO010000011">
    <property type="protein sequence ID" value="GAA3631045.1"/>
    <property type="molecule type" value="Genomic_DNA"/>
</dbReference>
<comment type="caution">
    <text evidence="7">The sequence shown here is derived from an EMBL/GenBank/DDBJ whole genome shotgun (WGS) entry which is preliminary data.</text>
</comment>
<evidence type="ECO:0000256" key="2">
    <source>
        <dbReference type="ARBA" id="ARBA00022598"/>
    </source>
</evidence>
<dbReference type="Proteomes" id="UP001501074">
    <property type="component" value="Unassembled WGS sequence"/>
</dbReference>
<evidence type="ECO:0000259" key="6">
    <source>
        <dbReference type="Pfam" id="PF16177"/>
    </source>
</evidence>
<dbReference type="PANTHER" id="PTHR42921">
    <property type="entry name" value="ACETOACETYL-COA SYNTHETASE"/>
    <property type="match status" value="1"/>
</dbReference>
<evidence type="ECO:0000256" key="1">
    <source>
        <dbReference type="ARBA" id="ARBA00006432"/>
    </source>
</evidence>
<dbReference type="InterPro" id="IPR020845">
    <property type="entry name" value="AMP-binding_CS"/>
</dbReference>
<keyword evidence="8" id="KW-1185">Reference proteome</keyword>
<dbReference type="Gene3D" id="3.30.300.30">
    <property type="match status" value="1"/>
</dbReference>
<dbReference type="SUPFAM" id="SSF56801">
    <property type="entry name" value="Acetyl-CoA synthetase-like"/>
    <property type="match status" value="1"/>
</dbReference>
<dbReference type="Pfam" id="PF16177">
    <property type="entry name" value="ACAS_N"/>
    <property type="match status" value="1"/>
</dbReference>
<dbReference type="GO" id="GO:0016874">
    <property type="term" value="F:ligase activity"/>
    <property type="evidence" value="ECO:0007669"/>
    <property type="project" value="UniProtKB-KW"/>
</dbReference>
<name>A0ABP7AFR8_9ACTN</name>
<gene>
    <name evidence="7" type="ORF">GCM10022223_56260</name>
</gene>
<dbReference type="InterPro" id="IPR000873">
    <property type="entry name" value="AMP-dep_synth/lig_dom"/>
</dbReference>
<reference evidence="8" key="1">
    <citation type="journal article" date="2019" name="Int. J. Syst. Evol. Microbiol.">
        <title>The Global Catalogue of Microorganisms (GCM) 10K type strain sequencing project: providing services to taxonomists for standard genome sequencing and annotation.</title>
        <authorList>
            <consortium name="The Broad Institute Genomics Platform"/>
            <consortium name="The Broad Institute Genome Sequencing Center for Infectious Disease"/>
            <person name="Wu L."/>
            <person name="Ma J."/>
        </authorList>
    </citation>
    <scope>NUCLEOTIDE SEQUENCE [LARGE SCALE GENOMIC DNA]</scope>
    <source>
        <strain evidence="8">JCM 16902</strain>
    </source>
</reference>
<protein>
    <submittedName>
        <fullName evidence="7">Acetoacetate--CoA ligase</fullName>
    </submittedName>
</protein>
<evidence type="ECO:0000259" key="5">
    <source>
        <dbReference type="Pfam" id="PF00501"/>
    </source>
</evidence>
<dbReference type="InterPro" id="IPR042099">
    <property type="entry name" value="ANL_N_sf"/>
</dbReference>
<dbReference type="NCBIfam" id="NF002937">
    <property type="entry name" value="PRK03584.1"/>
    <property type="match status" value="1"/>
</dbReference>
<evidence type="ECO:0000256" key="3">
    <source>
        <dbReference type="ARBA" id="ARBA00022741"/>
    </source>
</evidence>
<keyword evidence="4" id="KW-0067">ATP-binding</keyword>
<keyword evidence="2 7" id="KW-0436">Ligase</keyword>
<dbReference type="Gene3D" id="3.40.50.12780">
    <property type="entry name" value="N-terminal domain of ligase-like"/>
    <property type="match status" value="1"/>
</dbReference>
<dbReference type="Pfam" id="PF00501">
    <property type="entry name" value="AMP-binding"/>
    <property type="match status" value="1"/>
</dbReference>
<evidence type="ECO:0000313" key="7">
    <source>
        <dbReference type="EMBL" id="GAA3631045.1"/>
    </source>
</evidence>
<keyword evidence="3" id="KW-0547">Nucleotide-binding</keyword>